<evidence type="ECO:0000259" key="8">
    <source>
        <dbReference type="SMART" id="SM00904"/>
    </source>
</evidence>
<evidence type="ECO:0000313" key="10">
    <source>
        <dbReference type="Proteomes" id="UP000031668"/>
    </source>
</evidence>
<proteinExistence type="predicted"/>
<keyword evidence="6" id="KW-0547">Nucleotide-binding</keyword>
<dbReference type="OMA" id="WFVARIR"/>
<dbReference type="GO" id="GO:0005524">
    <property type="term" value="F:ATP binding"/>
    <property type="evidence" value="ECO:0007669"/>
    <property type="project" value="UniProtKB-KW"/>
</dbReference>
<organism evidence="9 10">
    <name type="scientific">Thelohanellus kitauei</name>
    <name type="common">Myxosporean</name>
    <dbReference type="NCBI Taxonomy" id="669202"/>
    <lineage>
        <taxon>Eukaryota</taxon>
        <taxon>Metazoa</taxon>
        <taxon>Cnidaria</taxon>
        <taxon>Myxozoa</taxon>
        <taxon>Myxosporea</taxon>
        <taxon>Bivalvulida</taxon>
        <taxon>Platysporina</taxon>
        <taxon>Myxobolidae</taxon>
        <taxon>Thelohanellus</taxon>
    </lineage>
</organism>
<dbReference type="GO" id="GO:0009231">
    <property type="term" value="P:riboflavin biosynthetic process"/>
    <property type="evidence" value="ECO:0007669"/>
    <property type="project" value="InterPro"/>
</dbReference>
<reference evidence="9 10" key="1">
    <citation type="journal article" date="2014" name="Genome Biol. Evol.">
        <title>The genome of the myxosporean Thelohanellus kitauei shows adaptations to nutrient acquisition within its fish host.</title>
        <authorList>
            <person name="Yang Y."/>
            <person name="Xiong J."/>
            <person name="Zhou Z."/>
            <person name="Huo F."/>
            <person name="Miao W."/>
            <person name="Ran C."/>
            <person name="Liu Y."/>
            <person name="Zhang J."/>
            <person name="Feng J."/>
            <person name="Wang M."/>
            <person name="Wang M."/>
            <person name="Wang L."/>
            <person name="Yao B."/>
        </authorList>
    </citation>
    <scope>NUCLEOTIDE SEQUENCE [LARGE SCALE GENOMIC DNA]</scope>
    <source>
        <strain evidence="9">Wuqing</strain>
    </source>
</reference>
<name>A0A0C2MXR9_THEKT</name>
<dbReference type="GO" id="GO:0009398">
    <property type="term" value="P:FMN biosynthetic process"/>
    <property type="evidence" value="ECO:0007669"/>
    <property type="project" value="UniProtKB-UniPathway"/>
</dbReference>
<dbReference type="UniPathway" id="UPA00276">
    <property type="reaction ID" value="UER00406"/>
</dbReference>
<dbReference type="OrthoDB" id="276388at2759"/>
<dbReference type="Pfam" id="PF01687">
    <property type="entry name" value="Flavokinase"/>
    <property type="match status" value="1"/>
</dbReference>
<dbReference type="Gene3D" id="2.40.30.30">
    <property type="entry name" value="Riboflavin kinase-like"/>
    <property type="match status" value="1"/>
</dbReference>
<evidence type="ECO:0000313" key="9">
    <source>
        <dbReference type="EMBL" id="KII72106.1"/>
    </source>
</evidence>
<evidence type="ECO:0000256" key="7">
    <source>
        <dbReference type="ARBA" id="ARBA00022840"/>
    </source>
</evidence>
<comment type="caution">
    <text evidence="9">The sequence shown here is derived from an EMBL/GenBank/DDBJ whole genome shotgun (WGS) entry which is preliminary data.</text>
</comment>
<dbReference type="EMBL" id="JWZT01001390">
    <property type="protein sequence ID" value="KII72106.1"/>
    <property type="molecule type" value="Genomic_DNA"/>
</dbReference>
<keyword evidence="4" id="KW-0288">FMN</keyword>
<keyword evidence="5" id="KW-0808">Transferase</keyword>
<evidence type="ECO:0000256" key="3">
    <source>
        <dbReference type="ARBA" id="ARBA00022630"/>
    </source>
</evidence>
<dbReference type="SMART" id="SM00904">
    <property type="entry name" value="Flavokinase"/>
    <property type="match status" value="1"/>
</dbReference>
<comment type="pathway">
    <text evidence="1">Cofactor biosynthesis; FMN biosynthesis; FMN from riboflavin (ATP route): step 1/1.</text>
</comment>
<dbReference type="InterPro" id="IPR015865">
    <property type="entry name" value="Riboflavin_kinase_bac/euk"/>
</dbReference>
<evidence type="ECO:0000256" key="4">
    <source>
        <dbReference type="ARBA" id="ARBA00022643"/>
    </source>
</evidence>
<dbReference type="PANTHER" id="PTHR22749:SF6">
    <property type="entry name" value="RIBOFLAVIN KINASE"/>
    <property type="match status" value="1"/>
</dbReference>
<protein>
    <recommendedName>
        <fullName evidence="2">riboflavin kinase</fullName>
        <ecNumber evidence="2">2.7.1.26</ecNumber>
    </recommendedName>
</protein>
<keyword evidence="3" id="KW-0285">Flavoprotein</keyword>
<keyword evidence="10" id="KW-1185">Reference proteome</keyword>
<sequence length="127" mass="13802">MKPDESNSGLPVFFRGIVVKGLGRGSKEMGIPTANLDDECVSNLSPALVDGVYAGVAKVVGYDGIFPAACSLGKNVHFNEVKRTAEVHILNTFDPDLFYGHQIYVCFIAWLRGMQSFQTIGLLTSNF</sequence>
<evidence type="ECO:0000256" key="5">
    <source>
        <dbReference type="ARBA" id="ARBA00022679"/>
    </source>
</evidence>
<keyword evidence="9" id="KW-0418">Kinase</keyword>
<evidence type="ECO:0000256" key="6">
    <source>
        <dbReference type="ARBA" id="ARBA00022741"/>
    </source>
</evidence>
<accession>A0A0C2MXR9</accession>
<evidence type="ECO:0000256" key="1">
    <source>
        <dbReference type="ARBA" id="ARBA00005201"/>
    </source>
</evidence>
<gene>
    <name evidence="9" type="ORF">RF11_00518</name>
</gene>
<keyword evidence="7" id="KW-0067">ATP-binding</keyword>
<dbReference type="SUPFAM" id="SSF82114">
    <property type="entry name" value="Riboflavin kinase-like"/>
    <property type="match status" value="1"/>
</dbReference>
<feature type="domain" description="Riboflavin kinase" evidence="8">
    <location>
        <begin position="7"/>
        <end position="124"/>
    </location>
</feature>
<dbReference type="AlphaFoldDB" id="A0A0C2MXR9"/>
<evidence type="ECO:0000256" key="2">
    <source>
        <dbReference type="ARBA" id="ARBA00012105"/>
    </source>
</evidence>
<dbReference type="Proteomes" id="UP000031668">
    <property type="component" value="Unassembled WGS sequence"/>
</dbReference>
<dbReference type="GO" id="GO:0008531">
    <property type="term" value="F:riboflavin kinase activity"/>
    <property type="evidence" value="ECO:0007669"/>
    <property type="project" value="UniProtKB-EC"/>
</dbReference>
<dbReference type="EC" id="2.7.1.26" evidence="2"/>
<dbReference type="InterPro" id="IPR023465">
    <property type="entry name" value="Riboflavin_kinase_dom_sf"/>
</dbReference>
<dbReference type="PANTHER" id="PTHR22749">
    <property type="entry name" value="RIBOFLAVIN KINASE/FMN ADENYLYLTRANSFERASE"/>
    <property type="match status" value="1"/>
</dbReference>
<dbReference type="InterPro" id="IPR023468">
    <property type="entry name" value="Riboflavin_kinase"/>
</dbReference>